<feature type="region of interest" description="Disordered" evidence="1">
    <location>
        <begin position="79"/>
        <end position="127"/>
    </location>
</feature>
<keyword evidence="3" id="KW-1185">Reference proteome</keyword>
<evidence type="ECO:0000313" key="3">
    <source>
        <dbReference type="Proteomes" id="UP000016931"/>
    </source>
</evidence>
<dbReference type="Proteomes" id="UP000016931">
    <property type="component" value="Unassembled WGS sequence"/>
</dbReference>
<evidence type="ECO:0000313" key="2">
    <source>
        <dbReference type="EMBL" id="EMF12105.1"/>
    </source>
</evidence>
<protein>
    <submittedName>
        <fullName evidence="2">Uncharacterized protein</fullName>
    </submittedName>
</protein>
<feature type="region of interest" description="Disordered" evidence="1">
    <location>
        <begin position="168"/>
        <end position="224"/>
    </location>
</feature>
<gene>
    <name evidence="2" type="ORF">SEPMUDRAFT_134023</name>
</gene>
<reference evidence="2 3" key="1">
    <citation type="journal article" date="2012" name="PLoS Pathog.">
        <title>Diverse lifestyles and strategies of plant pathogenesis encoded in the genomes of eighteen Dothideomycetes fungi.</title>
        <authorList>
            <person name="Ohm R.A."/>
            <person name="Feau N."/>
            <person name="Henrissat B."/>
            <person name="Schoch C.L."/>
            <person name="Horwitz B.A."/>
            <person name="Barry K.W."/>
            <person name="Condon B.J."/>
            <person name="Copeland A.C."/>
            <person name="Dhillon B."/>
            <person name="Glaser F."/>
            <person name="Hesse C.N."/>
            <person name="Kosti I."/>
            <person name="LaButti K."/>
            <person name="Lindquist E.A."/>
            <person name="Lucas S."/>
            <person name="Salamov A.A."/>
            <person name="Bradshaw R.E."/>
            <person name="Ciuffetti L."/>
            <person name="Hamelin R.C."/>
            <person name="Kema G.H.J."/>
            <person name="Lawrence C."/>
            <person name="Scott J.A."/>
            <person name="Spatafora J.W."/>
            <person name="Turgeon B.G."/>
            <person name="de Wit P.J.G.M."/>
            <person name="Zhong S."/>
            <person name="Goodwin S.B."/>
            <person name="Grigoriev I.V."/>
        </authorList>
    </citation>
    <scope>NUCLEOTIDE SEQUENCE [LARGE SCALE GENOMIC DNA]</scope>
    <source>
        <strain evidence="2 3">SO2202</strain>
    </source>
</reference>
<dbReference type="EMBL" id="KB456265">
    <property type="protein sequence ID" value="EMF12105.1"/>
    <property type="molecule type" value="Genomic_DNA"/>
</dbReference>
<feature type="region of interest" description="Disordered" evidence="1">
    <location>
        <begin position="270"/>
        <end position="348"/>
    </location>
</feature>
<dbReference type="RefSeq" id="XP_016760226.1">
    <property type="nucleotide sequence ID" value="XM_016902603.1"/>
</dbReference>
<sequence>MSAMEGGSHWDRQRGGCPRYGRPGDEQAMYTEEIAFAGHEDGDEESSESPDEENEDFAQWAVPRMLDVQERRAFQRRRQHEELREHVRHHTRGLEQNRDGERRRRGAVDHGQPLPVQHHHVREDEWPDNIPPRDHWHVRRAHRAPHTGFRPLNRHDRGWRGLDLAGARQQQAEMDMHHHQRESDRAPARRPGLRGGCSSQPHHTERRMRREREAAAPEPSANEEYAMAIGIESSRRGQERNAIGLRDSRRRRIALRARRRRRDIFVAYDSGYDSLPHSSSDDSETSLRSYRRRHDRASSERRANPQRRRSSSSTLRRTDQRHREEPVPAVVPGSGRTASHSSDSGSEIGEYEHSTFARQYGQGRRVGQQPERGPQHVSLGRRIWQLCRDVGEAILKDQGLLLP</sequence>
<feature type="compositionally biased region" description="Acidic residues" evidence="1">
    <location>
        <begin position="41"/>
        <end position="56"/>
    </location>
</feature>
<proteinExistence type="predicted"/>
<organism evidence="2 3">
    <name type="scientific">Sphaerulina musiva (strain SO2202)</name>
    <name type="common">Poplar stem canker fungus</name>
    <name type="synonym">Septoria musiva</name>
    <dbReference type="NCBI Taxonomy" id="692275"/>
    <lineage>
        <taxon>Eukaryota</taxon>
        <taxon>Fungi</taxon>
        <taxon>Dikarya</taxon>
        <taxon>Ascomycota</taxon>
        <taxon>Pezizomycotina</taxon>
        <taxon>Dothideomycetes</taxon>
        <taxon>Dothideomycetidae</taxon>
        <taxon>Mycosphaerellales</taxon>
        <taxon>Mycosphaerellaceae</taxon>
        <taxon>Sphaerulina</taxon>
    </lineage>
</organism>
<accession>N1QJX0</accession>
<feature type="compositionally biased region" description="Basic and acidic residues" evidence="1">
    <location>
        <begin position="316"/>
        <end position="326"/>
    </location>
</feature>
<feature type="compositionally biased region" description="Basic and acidic residues" evidence="1">
    <location>
        <begin position="174"/>
        <end position="187"/>
    </location>
</feature>
<dbReference type="HOGENOM" id="CLU_683641_0_0_1"/>
<dbReference type="AlphaFoldDB" id="N1QJX0"/>
<feature type="region of interest" description="Disordered" evidence="1">
    <location>
        <begin position="1"/>
        <end position="63"/>
    </location>
</feature>
<evidence type="ECO:0000256" key="1">
    <source>
        <dbReference type="SAM" id="MobiDB-lite"/>
    </source>
</evidence>
<feature type="compositionally biased region" description="Basic and acidic residues" evidence="1">
    <location>
        <begin position="92"/>
        <end position="108"/>
    </location>
</feature>
<dbReference type="GeneID" id="27899740"/>
<name>N1QJX0_SPHMS</name>
<dbReference type="OrthoDB" id="10666756at2759"/>
<feature type="compositionally biased region" description="Polar residues" evidence="1">
    <location>
        <begin position="336"/>
        <end position="345"/>
    </location>
</feature>